<protein>
    <submittedName>
        <fullName evidence="1">Uncharacterized protein</fullName>
    </submittedName>
</protein>
<organism evidence="1 2">
    <name type="scientific">Cylindrospermum stagnale PCC 7417</name>
    <dbReference type="NCBI Taxonomy" id="56107"/>
    <lineage>
        <taxon>Bacteria</taxon>
        <taxon>Bacillati</taxon>
        <taxon>Cyanobacteriota</taxon>
        <taxon>Cyanophyceae</taxon>
        <taxon>Nostocales</taxon>
        <taxon>Nostocaceae</taxon>
        <taxon>Cylindrospermum</taxon>
    </lineage>
</organism>
<gene>
    <name evidence="1" type="ORF">Cylst_2997</name>
</gene>
<dbReference type="RefSeq" id="WP_015208421.1">
    <property type="nucleotide sequence ID" value="NC_019757.1"/>
</dbReference>
<evidence type="ECO:0000313" key="1">
    <source>
        <dbReference type="EMBL" id="AFZ25168.1"/>
    </source>
</evidence>
<dbReference type="HOGENOM" id="CLU_2536263_0_0_3"/>
<dbReference type="PATRIC" id="fig|56107.3.peg.3290"/>
<reference evidence="1 2" key="1">
    <citation type="submission" date="2012-06" db="EMBL/GenBank/DDBJ databases">
        <title>Finished chromosome of genome of Cylindrospermum stagnale PCC 7417.</title>
        <authorList>
            <consortium name="US DOE Joint Genome Institute"/>
            <person name="Gugger M."/>
            <person name="Coursin T."/>
            <person name="Rippka R."/>
            <person name="Tandeau De Marsac N."/>
            <person name="Huntemann M."/>
            <person name="Wei C.-L."/>
            <person name="Han J."/>
            <person name="Detter J.C."/>
            <person name="Han C."/>
            <person name="Tapia R."/>
            <person name="Chen A."/>
            <person name="Kyrpides N."/>
            <person name="Mavromatis K."/>
            <person name="Markowitz V."/>
            <person name="Szeto E."/>
            <person name="Ivanova N."/>
            <person name="Pagani I."/>
            <person name="Pati A."/>
            <person name="Goodwin L."/>
            <person name="Nordberg H.P."/>
            <person name="Cantor M.N."/>
            <person name="Hua S.X."/>
            <person name="Woyke T."/>
            <person name="Kerfeld C.A."/>
        </authorList>
    </citation>
    <scope>NUCLEOTIDE SEQUENCE [LARGE SCALE GENOMIC DNA]</scope>
    <source>
        <strain evidence="1 2">PCC 7417</strain>
    </source>
</reference>
<keyword evidence="2" id="KW-1185">Reference proteome</keyword>
<name>K9WYA2_9NOST</name>
<dbReference type="OrthoDB" id="489905at2"/>
<dbReference type="KEGG" id="csg:Cylst_2997"/>
<proteinExistence type="predicted"/>
<dbReference type="EMBL" id="CP003642">
    <property type="protein sequence ID" value="AFZ25168.1"/>
    <property type="molecule type" value="Genomic_DNA"/>
</dbReference>
<sequence length="84" mass="9740">MYEQFIDFEGIFNLAVQETEELIKLGFDISEPCLVTPIEWYANRFPEIAKRCNNALLKLIEENPTIINPKLGKILQSDDDLYGF</sequence>
<accession>K9WYA2</accession>
<dbReference type="AlphaFoldDB" id="K9WYA2"/>
<dbReference type="Proteomes" id="UP000010475">
    <property type="component" value="Chromosome"/>
</dbReference>
<dbReference type="eggNOG" id="ENOG50309B2">
    <property type="taxonomic scope" value="Bacteria"/>
</dbReference>
<evidence type="ECO:0000313" key="2">
    <source>
        <dbReference type="Proteomes" id="UP000010475"/>
    </source>
</evidence>